<dbReference type="Proteomes" id="UP000002069">
    <property type="component" value="Chromosome"/>
</dbReference>
<dbReference type="EMBL" id="FN543093">
    <property type="protein sequence ID" value="CBA26785.1"/>
    <property type="molecule type" value="Genomic_DNA"/>
</dbReference>
<protein>
    <submittedName>
        <fullName evidence="1">Uncharacterized protein</fullName>
    </submittedName>
</protein>
<dbReference type="KEGG" id="ctu:CTU_00970"/>
<dbReference type="HOGENOM" id="CLU_3239604_0_0_6"/>
<keyword evidence="2" id="KW-1185">Reference proteome</keyword>
<accession>C9Y444</accession>
<evidence type="ECO:0000313" key="1">
    <source>
        <dbReference type="EMBL" id="CBA26785.1"/>
    </source>
</evidence>
<organism evidence="1 2">
    <name type="scientific">Cronobacter turicensis (strain DSM 18703 / CCUG 55852 / LMG 23827 / z3032)</name>
    <dbReference type="NCBI Taxonomy" id="693216"/>
    <lineage>
        <taxon>Bacteria</taxon>
        <taxon>Pseudomonadati</taxon>
        <taxon>Pseudomonadota</taxon>
        <taxon>Gammaproteobacteria</taxon>
        <taxon>Enterobacterales</taxon>
        <taxon>Enterobacteriaceae</taxon>
        <taxon>Cronobacter</taxon>
    </lineage>
</organism>
<proteinExistence type="predicted"/>
<reference evidence="1 2" key="1">
    <citation type="journal article" date="2010" name="J. Bacteriol.">
        <title>Complete Genome Sequence of Cronobacter turicensis LMG 23827, a foodborne pathogen causing deaths in neonates.</title>
        <authorList>
            <person name="Stephan R."/>
            <person name="Lehner A."/>
            <person name="Tischler P."/>
            <person name="Rattei T."/>
        </authorList>
    </citation>
    <scope>NUCLEOTIDE SEQUENCE [LARGE SCALE GENOMIC DNA]</scope>
    <source>
        <strain evidence="2">DSM 18703 / CCUG 55852 / LMG 23827 / z3032</strain>
    </source>
</reference>
<dbReference type="AlphaFoldDB" id="C9Y444"/>
<reference evidence="2" key="2">
    <citation type="journal article" date="2011" name="J. Bacteriol.">
        <title>Complete genome sequence of Cronobacter turicensis LMG 23827, a food-borne pathogen causing deaths in neonates.</title>
        <authorList>
            <person name="Stephan R."/>
            <person name="Lehner A."/>
            <person name="Tischler P."/>
            <person name="Rattei T."/>
        </authorList>
    </citation>
    <scope>NUCLEOTIDE SEQUENCE [LARGE SCALE GENOMIC DNA]</scope>
    <source>
        <strain evidence="2">DSM 18703 / CCUG 55852 / LMG 23827 / z3032</strain>
    </source>
</reference>
<gene>
    <name evidence="1" type="ordered locus">Ctu_00970</name>
</gene>
<sequence length="43" mass="4969">MLQKVPSGYAMQEYLAFSDVYLTPIPHLKRFTATQRLSRATHT</sequence>
<name>C9Y444_CROTZ</name>
<evidence type="ECO:0000313" key="2">
    <source>
        <dbReference type="Proteomes" id="UP000002069"/>
    </source>
</evidence>